<evidence type="ECO:0000313" key="2">
    <source>
        <dbReference type="Proteomes" id="UP001481677"/>
    </source>
</evidence>
<name>A0ABU9R581_9BURK</name>
<dbReference type="InterPro" id="IPR035901">
    <property type="entry name" value="GIY-YIG_endonuc_sf"/>
</dbReference>
<organism evidence="1 2">
    <name type="scientific">Paraburkholderia azotifigens</name>
    <dbReference type="NCBI Taxonomy" id="2057004"/>
    <lineage>
        <taxon>Bacteria</taxon>
        <taxon>Pseudomonadati</taxon>
        <taxon>Pseudomonadota</taxon>
        <taxon>Betaproteobacteria</taxon>
        <taxon>Burkholderiales</taxon>
        <taxon>Burkholderiaceae</taxon>
        <taxon>Paraburkholderia</taxon>
    </lineage>
</organism>
<evidence type="ECO:0000313" key="1">
    <source>
        <dbReference type="EMBL" id="MEM5342205.1"/>
    </source>
</evidence>
<protein>
    <recommendedName>
        <fullName evidence="3">GIY-YIG domain-containing protein</fullName>
    </recommendedName>
</protein>
<comment type="caution">
    <text evidence="1">The sequence shown here is derived from an EMBL/GenBank/DDBJ whole genome shotgun (WGS) entry which is preliminary data.</text>
</comment>
<evidence type="ECO:0008006" key="3">
    <source>
        <dbReference type="Google" id="ProtNLM"/>
    </source>
</evidence>
<keyword evidence="2" id="KW-1185">Reference proteome</keyword>
<sequence length="149" mass="16995">MPIWFSQLTWRAPPIPVTHFVANLVKRDVIPLGAGIYIFSTNDQPLSAGNVLYVGKADGARQTLQRRLDVYFRRFARPGGKPSRHAGLELLNKMYREAPNALYVRWAGCVVAREIEGELIWIFDPVCNSKDEHRSGYDEDTLIPAEYLY</sequence>
<dbReference type="Gene3D" id="3.40.1440.10">
    <property type="entry name" value="GIY-YIG endonuclease"/>
    <property type="match status" value="1"/>
</dbReference>
<dbReference type="Proteomes" id="UP001481677">
    <property type="component" value="Unassembled WGS sequence"/>
</dbReference>
<gene>
    <name evidence="1" type="ORF">V4C56_21580</name>
</gene>
<reference evidence="1 2" key="1">
    <citation type="submission" date="2024-01" db="EMBL/GenBank/DDBJ databases">
        <title>The diversity of rhizobia nodulating Mimosa spp. in eleven states of Brazil covering several biomes is determined by host plant, location, and edaphic factors.</title>
        <authorList>
            <person name="Rouws L."/>
            <person name="Barauna A."/>
            <person name="Beukes C."/>
            <person name="De Faria S.M."/>
            <person name="Gross E."/>
            <person name="Dos Reis Junior F.B."/>
            <person name="Simon M."/>
            <person name="Maluk M."/>
            <person name="Odee D.W."/>
            <person name="Kenicer G."/>
            <person name="Young J.P.W."/>
            <person name="Reis V.M."/>
            <person name="Zilli J."/>
            <person name="James E.K."/>
        </authorList>
    </citation>
    <scope>NUCLEOTIDE SEQUENCE [LARGE SCALE GENOMIC DNA]</scope>
    <source>
        <strain evidence="1 2">JPY530</strain>
    </source>
</reference>
<dbReference type="EMBL" id="JAZHGA010000015">
    <property type="protein sequence ID" value="MEM5342205.1"/>
    <property type="molecule type" value="Genomic_DNA"/>
</dbReference>
<accession>A0ABU9R581</accession>
<proteinExistence type="predicted"/>